<keyword evidence="6 11" id="KW-1133">Transmembrane helix</keyword>
<evidence type="ECO:0000256" key="9">
    <source>
        <dbReference type="ARBA" id="ARBA00047375"/>
    </source>
</evidence>
<keyword evidence="7 11" id="KW-0472">Membrane</keyword>
<feature type="transmembrane region" description="Helical" evidence="11">
    <location>
        <begin position="61"/>
        <end position="82"/>
    </location>
</feature>
<organism evidence="14 15">
    <name type="scientific">Quercus suber</name>
    <name type="common">Cork oak</name>
    <dbReference type="NCBI Taxonomy" id="58331"/>
    <lineage>
        <taxon>Eukaryota</taxon>
        <taxon>Viridiplantae</taxon>
        <taxon>Streptophyta</taxon>
        <taxon>Embryophyta</taxon>
        <taxon>Tracheophyta</taxon>
        <taxon>Spermatophyta</taxon>
        <taxon>Magnoliopsida</taxon>
        <taxon>eudicotyledons</taxon>
        <taxon>Gunneridae</taxon>
        <taxon>Pentapetalae</taxon>
        <taxon>rosids</taxon>
        <taxon>fabids</taxon>
        <taxon>Fagales</taxon>
        <taxon>Fagaceae</taxon>
        <taxon>Quercus</taxon>
    </lineage>
</organism>
<comment type="caution">
    <text evidence="14">The sequence shown here is derived from an EMBL/GenBank/DDBJ whole genome shotgun (WGS) entry which is preliminary data.</text>
</comment>
<evidence type="ECO:0000256" key="4">
    <source>
        <dbReference type="ARBA" id="ARBA00022679"/>
    </source>
</evidence>
<gene>
    <name evidence="14" type="primary">KCS11_3</name>
    <name evidence="14" type="ORF">CFP56_012942</name>
</gene>
<dbReference type="Pfam" id="PF08392">
    <property type="entry name" value="FAE1_CUT1_RppA"/>
    <property type="match status" value="1"/>
</dbReference>
<dbReference type="InterPro" id="IPR013601">
    <property type="entry name" value="FAE1_typ3_polyketide_synth"/>
</dbReference>
<dbReference type="FunFam" id="3.40.47.10:FF:000028">
    <property type="entry name" value="3-ketoacyl-CoA synthase"/>
    <property type="match status" value="1"/>
</dbReference>
<keyword evidence="4 10" id="KW-0808">Transferase</keyword>
<dbReference type="InterPro" id="IPR013747">
    <property type="entry name" value="ACP_syn_III_C"/>
</dbReference>
<dbReference type="SUPFAM" id="SSF53901">
    <property type="entry name" value="Thiolase-like"/>
    <property type="match status" value="2"/>
</dbReference>
<proteinExistence type="inferred from homology"/>
<dbReference type="PANTHER" id="PTHR31561">
    <property type="entry name" value="3-KETOACYL-COA SYNTHASE"/>
    <property type="match status" value="1"/>
</dbReference>
<dbReference type="Gene3D" id="3.40.47.10">
    <property type="match status" value="1"/>
</dbReference>
<evidence type="ECO:0000259" key="12">
    <source>
        <dbReference type="Pfam" id="PF08392"/>
    </source>
</evidence>
<feature type="domain" description="Beta-ketoacyl-[acyl-carrier-protein] synthase III C-terminal" evidence="13">
    <location>
        <begin position="386"/>
        <end position="465"/>
    </location>
</feature>
<feature type="transmembrane region" description="Helical" evidence="11">
    <location>
        <begin position="27"/>
        <end position="49"/>
    </location>
</feature>
<evidence type="ECO:0000256" key="2">
    <source>
        <dbReference type="ARBA" id="ARBA00005194"/>
    </source>
</evidence>
<dbReference type="GO" id="GO:0006633">
    <property type="term" value="P:fatty acid biosynthetic process"/>
    <property type="evidence" value="ECO:0007669"/>
    <property type="project" value="InterPro"/>
</dbReference>
<comment type="similarity">
    <text evidence="3 10">Belongs to the thiolase-like superfamily. Chalcone/stilbene synthases family.</text>
</comment>
<dbReference type="InterPro" id="IPR012392">
    <property type="entry name" value="3-ktacl-CoA_syn"/>
</dbReference>
<keyword evidence="8 10" id="KW-0012">Acyltransferase</keyword>
<evidence type="ECO:0000256" key="5">
    <source>
        <dbReference type="ARBA" id="ARBA00022692"/>
    </source>
</evidence>
<evidence type="ECO:0000256" key="1">
    <source>
        <dbReference type="ARBA" id="ARBA00004370"/>
    </source>
</evidence>
<evidence type="ECO:0000313" key="14">
    <source>
        <dbReference type="EMBL" id="KAK7843038.1"/>
    </source>
</evidence>
<dbReference type="CDD" id="cd00831">
    <property type="entry name" value="CHS_like"/>
    <property type="match status" value="1"/>
</dbReference>
<evidence type="ECO:0000313" key="15">
    <source>
        <dbReference type="Proteomes" id="UP000237347"/>
    </source>
</evidence>
<feature type="domain" description="FAE" evidence="12">
    <location>
        <begin position="83"/>
        <end position="368"/>
    </location>
</feature>
<evidence type="ECO:0000256" key="6">
    <source>
        <dbReference type="ARBA" id="ARBA00022989"/>
    </source>
</evidence>
<comment type="catalytic activity">
    <reaction evidence="9">
        <text>a very-long-chain acyl-CoA + malonyl-CoA + H(+) = a very-long-chain 3-oxoacyl-CoA + CO2 + CoA</text>
        <dbReference type="Rhea" id="RHEA:32727"/>
        <dbReference type="ChEBI" id="CHEBI:15378"/>
        <dbReference type="ChEBI" id="CHEBI:16526"/>
        <dbReference type="ChEBI" id="CHEBI:57287"/>
        <dbReference type="ChEBI" id="CHEBI:57384"/>
        <dbReference type="ChEBI" id="CHEBI:90725"/>
        <dbReference type="ChEBI" id="CHEBI:90736"/>
        <dbReference type="EC" id="2.3.1.199"/>
    </reaction>
</comment>
<protein>
    <recommendedName>
        <fullName evidence="10">3-ketoacyl-CoA synthase</fullName>
        <ecNumber evidence="10">2.3.1.-</ecNumber>
    </recommendedName>
</protein>
<reference evidence="14 15" key="1">
    <citation type="journal article" date="2018" name="Sci. Data">
        <title>The draft genome sequence of cork oak.</title>
        <authorList>
            <person name="Ramos A.M."/>
            <person name="Usie A."/>
            <person name="Barbosa P."/>
            <person name="Barros P.M."/>
            <person name="Capote T."/>
            <person name="Chaves I."/>
            <person name="Simoes F."/>
            <person name="Abreu I."/>
            <person name="Carrasquinho I."/>
            <person name="Faro C."/>
            <person name="Guimaraes J.B."/>
            <person name="Mendonca D."/>
            <person name="Nobrega F."/>
            <person name="Rodrigues L."/>
            <person name="Saibo N.J.M."/>
            <person name="Varela M.C."/>
            <person name="Egas C."/>
            <person name="Matos J."/>
            <person name="Miguel C.M."/>
            <person name="Oliveira M.M."/>
            <person name="Ricardo C.P."/>
            <person name="Goncalves S."/>
        </authorList>
    </citation>
    <scope>NUCLEOTIDE SEQUENCE [LARGE SCALE GENOMIC DNA]</scope>
    <source>
        <strain evidence="15">cv. HL8</strain>
    </source>
</reference>
<dbReference type="GO" id="GO:0016020">
    <property type="term" value="C:membrane"/>
    <property type="evidence" value="ECO:0007669"/>
    <property type="project" value="UniProtKB-SubCell"/>
</dbReference>
<evidence type="ECO:0000256" key="10">
    <source>
        <dbReference type="PIRNR" id="PIRNR036417"/>
    </source>
</evidence>
<keyword evidence="5 11" id="KW-0812">Transmembrane</keyword>
<evidence type="ECO:0000256" key="11">
    <source>
        <dbReference type="SAM" id="Phobius"/>
    </source>
</evidence>
<name>A0AAW0KWM3_QUESU</name>
<dbReference type="AlphaFoldDB" id="A0AAW0KWM3"/>
<comment type="subcellular location">
    <subcellularLocation>
        <location evidence="1">Membrane</location>
    </subcellularLocation>
</comment>
<evidence type="ECO:0000259" key="13">
    <source>
        <dbReference type="Pfam" id="PF08541"/>
    </source>
</evidence>
<dbReference type="GO" id="GO:0009922">
    <property type="term" value="F:fatty acid elongase activity"/>
    <property type="evidence" value="ECO:0007669"/>
    <property type="project" value="UniProtKB-EC"/>
</dbReference>
<dbReference type="PIRSF" id="PIRSF036417">
    <property type="entry name" value="3-ktacl-CoA_syn"/>
    <property type="match status" value="1"/>
</dbReference>
<keyword evidence="15" id="KW-1185">Reference proteome</keyword>
<dbReference type="Proteomes" id="UP000237347">
    <property type="component" value="Unassembled WGS sequence"/>
</dbReference>
<evidence type="ECO:0000256" key="8">
    <source>
        <dbReference type="ARBA" id="ARBA00023315"/>
    </source>
</evidence>
<dbReference type="InterPro" id="IPR016039">
    <property type="entry name" value="Thiolase-like"/>
</dbReference>
<accession>A0AAW0KWM3</accession>
<comment type="pathway">
    <text evidence="2 10">Lipid metabolism; fatty acid biosynthesis.</text>
</comment>
<evidence type="ECO:0000256" key="7">
    <source>
        <dbReference type="ARBA" id="ARBA00023136"/>
    </source>
</evidence>
<dbReference type="Pfam" id="PF08541">
    <property type="entry name" value="ACP_syn_III_C"/>
    <property type="match status" value="1"/>
</dbReference>
<dbReference type="EMBL" id="PKMF04000210">
    <property type="protein sequence ID" value="KAK7843038.1"/>
    <property type="molecule type" value="Genomic_DNA"/>
</dbReference>
<dbReference type="EC" id="2.3.1.-" evidence="10"/>
<sequence length="504" mass="56971">MVFKKKKILDKEPNLVKLKYVKLGYHYLVSNAMYLILVPLTIASAHLSVDDFVHLFNNLKLNLMSVTVCTALTVLLATLHFLGRPKQVYLLNFSCYKPEPGLMCSLEAFMKRSELSRSFSEESLVFQKKILEKSGYGPKTYASQSLLDVPMNLTIEEARKEAEMVMFGAVDDLLAKTRVKVKDIGILIVNCSVFNPTPSLSAMVVNRYKLRGNILSYNLGGMGCSAGVISVDLAKQLLQVQPNCYALVVSMESMTLNWYSGNNRSMLITNCLFRMGAAAILLSNRSSDRRHSKYRLIHTVRTHKGADDKCYNCVIQKEDTEKRLGIALSKDLLTVAGDALKTNITTLGPLVLPLSEQILFFLNLVGRKIFKMKMKHYVPDFKLAFEHFCIHAGGKAVLDEIEKNLKLSKWHMEPSRMTLCRFGNTSSSSLWYELAYSEAKGRIKKGDRVWQIAFGSGFKCNSVVWHALQTINPTYEKYNPWMDEIDDFPTTRATKKKNKDKGSI</sequence>
<evidence type="ECO:0000256" key="3">
    <source>
        <dbReference type="ARBA" id="ARBA00005531"/>
    </source>
</evidence>